<dbReference type="Gene3D" id="2.60.120.620">
    <property type="entry name" value="q2cbj1_9rhob like domain"/>
    <property type="match status" value="1"/>
</dbReference>
<dbReference type="STRING" id="1515612.SKP52_12350"/>
<dbReference type="SMART" id="SM00702">
    <property type="entry name" value="P4Hc"/>
    <property type="match status" value="1"/>
</dbReference>
<reference evidence="8 9" key="1">
    <citation type="journal article" date="2015" name="Int. J. Syst. Evol. Microbiol.">
        <title>Description of Sphingopyxis fribergensis sp. nov. - a soil bacterium with the ability to degrade styrene and phenylacetic acid.</title>
        <authorList>
            <person name="Oelschlagel M."/>
            <person name="Ruckert C."/>
            <person name="Kalinowski J."/>
            <person name="Schmidt G."/>
            <person name="Schlomann M."/>
            <person name="Tischler D."/>
        </authorList>
    </citation>
    <scope>NUCLEOTIDE SEQUENCE [LARGE SCALE GENOMIC DNA]</scope>
    <source>
        <strain evidence="8 9">Kp5.2</strain>
    </source>
</reference>
<keyword evidence="9" id="KW-1185">Reference proteome</keyword>
<dbReference type="PROSITE" id="PS51471">
    <property type="entry name" value="FE2OG_OXY"/>
    <property type="match status" value="1"/>
</dbReference>
<dbReference type="RefSeq" id="WP_228383627.1">
    <property type="nucleotide sequence ID" value="NZ_CP009122.1"/>
</dbReference>
<evidence type="ECO:0000256" key="4">
    <source>
        <dbReference type="ARBA" id="ARBA00022964"/>
    </source>
</evidence>
<dbReference type="InterPro" id="IPR045054">
    <property type="entry name" value="P4HA-like"/>
</dbReference>
<dbReference type="HOGENOM" id="CLU_058132_3_2_5"/>
<name>A0A0A7PN77_9SPHN</name>
<protein>
    <submittedName>
        <fullName evidence="8">2OG-Fe(II) oxygenase</fullName>
    </submittedName>
</protein>
<dbReference type="PANTHER" id="PTHR10869">
    <property type="entry name" value="PROLYL 4-HYDROXYLASE ALPHA SUBUNIT"/>
    <property type="match status" value="1"/>
</dbReference>
<evidence type="ECO:0000256" key="5">
    <source>
        <dbReference type="ARBA" id="ARBA00023002"/>
    </source>
</evidence>
<sequence>MAANEHVDMATSGADRTAERLAAVPGIRRAPTPKLQQFMLPGFLDTETCAALMAQIDRDVRPSTIADPNGDKTFRTSTTCDLDHRDPIVVAVNNRLHDLTGIPREYGEPMQGQRYDVGQEFKAHTDYFDPHGADWETYCAIPGQRSWTLMIYLNEPDAGGATRFLATGKMHQPEAGKLLAWNNVHLDGTANPDTLHHGMKVRKGRKYIITKWFRERPWPWAEGDLG</sequence>
<dbReference type="KEGG" id="sphk:SKP52_12350"/>
<keyword evidence="6" id="KW-0408">Iron</keyword>
<evidence type="ECO:0000256" key="3">
    <source>
        <dbReference type="ARBA" id="ARBA00022896"/>
    </source>
</evidence>
<organism evidence="8 9">
    <name type="scientific">Sphingopyxis fribergensis</name>
    <dbReference type="NCBI Taxonomy" id="1515612"/>
    <lineage>
        <taxon>Bacteria</taxon>
        <taxon>Pseudomonadati</taxon>
        <taxon>Pseudomonadota</taxon>
        <taxon>Alphaproteobacteria</taxon>
        <taxon>Sphingomonadales</taxon>
        <taxon>Sphingomonadaceae</taxon>
        <taxon>Sphingopyxis</taxon>
    </lineage>
</organism>
<evidence type="ECO:0000313" key="8">
    <source>
        <dbReference type="EMBL" id="AJA09362.1"/>
    </source>
</evidence>
<evidence type="ECO:0000256" key="6">
    <source>
        <dbReference type="ARBA" id="ARBA00023004"/>
    </source>
</evidence>
<evidence type="ECO:0000256" key="2">
    <source>
        <dbReference type="ARBA" id="ARBA00022723"/>
    </source>
</evidence>
<dbReference type="InterPro" id="IPR006620">
    <property type="entry name" value="Pro_4_hyd_alph"/>
</dbReference>
<keyword evidence="3" id="KW-0847">Vitamin C</keyword>
<dbReference type="Proteomes" id="UP000030907">
    <property type="component" value="Chromosome"/>
</dbReference>
<dbReference type="GO" id="GO:0004656">
    <property type="term" value="F:procollagen-proline 4-dioxygenase activity"/>
    <property type="evidence" value="ECO:0007669"/>
    <property type="project" value="TreeGrafter"/>
</dbReference>
<evidence type="ECO:0000259" key="7">
    <source>
        <dbReference type="PROSITE" id="PS51471"/>
    </source>
</evidence>
<dbReference type="Pfam" id="PF13640">
    <property type="entry name" value="2OG-FeII_Oxy_3"/>
    <property type="match status" value="1"/>
</dbReference>
<feature type="domain" description="Fe2OG dioxygenase" evidence="7">
    <location>
        <begin position="106"/>
        <end position="215"/>
    </location>
</feature>
<keyword evidence="5" id="KW-0560">Oxidoreductase</keyword>
<proteinExistence type="predicted"/>
<gene>
    <name evidence="8" type="ORF">SKP52_12350</name>
</gene>
<accession>A0A0A7PN77</accession>
<keyword evidence="2" id="KW-0479">Metal-binding</keyword>
<dbReference type="PANTHER" id="PTHR10869:SF246">
    <property type="entry name" value="TRANSMEMBRANE PROLYL 4-HYDROXYLASE"/>
    <property type="match status" value="1"/>
</dbReference>
<keyword evidence="4" id="KW-0223">Dioxygenase</keyword>
<evidence type="ECO:0000313" key="9">
    <source>
        <dbReference type="Proteomes" id="UP000030907"/>
    </source>
</evidence>
<evidence type="ECO:0000256" key="1">
    <source>
        <dbReference type="ARBA" id="ARBA00001961"/>
    </source>
</evidence>
<dbReference type="EMBL" id="CP009122">
    <property type="protein sequence ID" value="AJA09362.1"/>
    <property type="molecule type" value="Genomic_DNA"/>
</dbReference>
<dbReference type="InterPro" id="IPR005123">
    <property type="entry name" value="Oxoglu/Fe-dep_dioxygenase_dom"/>
</dbReference>
<dbReference type="AlphaFoldDB" id="A0A0A7PN77"/>
<dbReference type="InterPro" id="IPR044862">
    <property type="entry name" value="Pro_4_hyd_alph_FE2OG_OXY"/>
</dbReference>
<comment type="cofactor">
    <cofactor evidence="1">
        <name>L-ascorbate</name>
        <dbReference type="ChEBI" id="CHEBI:38290"/>
    </cofactor>
</comment>
<dbReference type="GO" id="GO:0005506">
    <property type="term" value="F:iron ion binding"/>
    <property type="evidence" value="ECO:0007669"/>
    <property type="project" value="InterPro"/>
</dbReference>
<dbReference type="GO" id="GO:0031418">
    <property type="term" value="F:L-ascorbic acid binding"/>
    <property type="evidence" value="ECO:0007669"/>
    <property type="project" value="UniProtKB-KW"/>
</dbReference>